<comment type="caution">
    <text evidence="2">The sequence shown here is derived from an EMBL/GenBank/DDBJ whole genome shotgun (WGS) entry which is preliminary data.</text>
</comment>
<feature type="transmembrane region" description="Helical" evidence="1">
    <location>
        <begin position="68"/>
        <end position="91"/>
    </location>
</feature>
<evidence type="ECO:0000256" key="1">
    <source>
        <dbReference type="SAM" id="Phobius"/>
    </source>
</evidence>
<feature type="transmembrane region" description="Helical" evidence="1">
    <location>
        <begin position="7"/>
        <end position="28"/>
    </location>
</feature>
<accession>A0ABU7WJK1</accession>
<proteinExistence type="predicted"/>
<evidence type="ECO:0000313" key="3">
    <source>
        <dbReference type="Proteomes" id="UP001358324"/>
    </source>
</evidence>
<dbReference type="Proteomes" id="UP001358324">
    <property type="component" value="Unassembled WGS sequence"/>
</dbReference>
<keyword evidence="1" id="KW-0812">Transmembrane</keyword>
<reference evidence="2 3" key="1">
    <citation type="submission" date="2024-01" db="EMBL/GenBank/DDBJ databases">
        <title>Novel species of the genus Luteimonas isolated from rivers.</title>
        <authorList>
            <person name="Lu H."/>
        </authorList>
    </citation>
    <scope>NUCLEOTIDE SEQUENCE [LARGE SCALE GENOMIC DNA]</scope>
    <source>
        <strain evidence="2 3">SMYT11W</strain>
    </source>
</reference>
<gene>
    <name evidence="2" type="ORF">V3391_14290</name>
</gene>
<dbReference type="RefSeq" id="WP_332079117.1">
    <property type="nucleotide sequence ID" value="NZ_JAZHBM010000003.1"/>
</dbReference>
<dbReference type="EMBL" id="JAZHBM010000003">
    <property type="protein sequence ID" value="MEF3083379.1"/>
    <property type="molecule type" value="Genomic_DNA"/>
</dbReference>
<keyword evidence="1" id="KW-1133">Transmembrane helix</keyword>
<sequence length="106" mass="11654">MINKDLWSRVCNGASLIFAAAAVVVGAARMEYDRSHLATAKRVSDFATGEINPVVIKGISVFLDDRSYAFYSLILPSSLLLGAFSVISWLIHKKLERRILQANNGL</sequence>
<evidence type="ECO:0000313" key="2">
    <source>
        <dbReference type="EMBL" id="MEF3083379.1"/>
    </source>
</evidence>
<keyword evidence="3" id="KW-1185">Reference proteome</keyword>
<protein>
    <submittedName>
        <fullName evidence="2">Uncharacterized protein</fullName>
    </submittedName>
</protein>
<keyword evidence="1" id="KW-0472">Membrane</keyword>
<name>A0ABU7WJK1_9GAMM</name>
<organism evidence="2 3">
    <name type="scientific">Luteimonas flava</name>
    <dbReference type="NCBI Taxonomy" id="3115822"/>
    <lineage>
        <taxon>Bacteria</taxon>
        <taxon>Pseudomonadati</taxon>
        <taxon>Pseudomonadota</taxon>
        <taxon>Gammaproteobacteria</taxon>
        <taxon>Lysobacterales</taxon>
        <taxon>Lysobacteraceae</taxon>
        <taxon>Luteimonas</taxon>
    </lineage>
</organism>